<evidence type="ECO:0000313" key="4">
    <source>
        <dbReference type="Proteomes" id="UP000054481"/>
    </source>
</evidence>
<feature type="region of interest" description="Disordered" evidence="1">
    <location>
        <begin position="288"/>
        <end position="328"/>
    </location>
</feature>
<feature type="region of interest" description="Disordered" evidence="1">
    <location>
        <begin position="880"/>
        <end position="920"/>
    </location>
</feature>
<reference evidence="3 4" key="1">
    <citation type="journal article" date="2014" name="Genome Biol. Evol.">
        <title>Comparative genomics and transcriptomics analyses reveal divergent lifestyle features of nematode endoparasitic fungus Hirsutella minnesotensis.</title>
        <authorList>
            <person name="Lai Y."/>
            <person name="Liu K."/>
            <person name="Zhang X."/>
            <person name="Zhang X."/>
            <person name="Li K."/>
            <person name="Wang N."/>
            <person name="Shu C."/>
            <person name="Wu Y."/>
            <person name="Wang C."/>
            <person name="Bushley K.E."/>
            <person name="Xiang M."/>
            <person name="Liu X."/>
        </authorList>
    </citation>
    <scope>NUCLEOTIDE SEQUENCE [LARGE SCALE GENOMIC DNA]</scope>
    <source>
        <strain evidence="3 4">3608</strain>
    </source>
</reference>
<feature type="domain" description="Sfi1 spindle body" evidence="2">
    <location>
        <begin position="395"/>
        <end position="619"/>
    </location>
</feature>
<dbReference type="AlphaFoldDB" id="A0A0F7ZSW0"/>
<sequence>MQSYAQTGGYDESRNGSISPATTSTKTGIDLYYSNHDISILHAIVAAAQEELDRAADPKPLPAAVLFKAYDDILPTHGIDPDSDHHLSAFIFRIGGEQGHGTLFDKFQAILERMGVILEFGDDTVISEQESSASSSSAAQSSGRRKTYGGSTHFDNAVQAVGLAPSEYGSPMAAEEIHPSSTENIEPINPSLTQPELLETGNDVHRVAEESHVEGSSGCDASGETFQESEANDEPVQSAQVQIYSPDAVPISVDQSLHDMRQSFQESRVEFRRFALMSALDLWRRRTAESSPPALPSGFGIGRKRRSSTIKTGNPPQQQPVTFTGSNAHDAWQNSDIARNVEPTSAPDSAHGSSNVTTRSDVNVAFKEDMQSQEGKMIQTPRDGGAMPFTAQDVEMLQRASRARQIFLGSKFFNRWVDKTATRLEREAVARRHMVRFRCFRGWSQAPSSRLPAADNLRAATAVQKLRRAVVLQEAQLTLAAAAIAEIHRAKMVERALSLWACRSQERAHCLRLLRRRRLTVVGVWSGYTHEKSEIRLAALAHHARCRVIEPVHQWCCRTGHYDRRMAAARRVGHAGNFVLYLREWSDQVELKRRGTRYRQEMLEDRAKQALSFWCLRSMAQAFRWHLEYVSTMRILDRWIKHSIEHCQASRAARHLREHVTRVKAVRQIFHVQTDAELTHMHKRARLYISYTKLLSVFNITIEQRKARLKGSIRRYLMVKYTQASSKRKKRNFFLALDRWKAMSAVSIEDQHMARSFESTKKSGQQRLALEKWCRQGDLHDRMNEAARNRYKRTWLELLDQHASEQEQQQAQAWNLWALDQQRFCLKYWSRAALQRSGQAHTAVMVQQRLTRETRSRVLQSWKTSYVEGRDKIGRSPITMRKLHSHSLVGSRSGSRAHAGKPLSAKRTGQPISGIETPTRWTGYRVPIPSLLSSVGSGRRVPNVRSGLSHNFEASQPPRERPSDTPVQPISPSTTPLVPVPAQLVRTKRNPNDGQVNKGLDMHYTTRQPWPPNHSHRTPATPIALSSRSLGEVSSQLGSWPYDGGAGQSARLHYMGPRPSALRHVSSTPLRNSPLKGQGPVP</sequence>
<dbReference type="Proteomes" id="UP000054481">
    <property type="component" value="Unassembled WGS sequence"/>
</dbReference>
<evidence type="ECO:0000256" key="1">
    <source>
        <dbReference type="SAM" id="MobiDB-lite"/>
    </source>
</evidence>
<gene>
    <name evidence="3" type="ORF">HIM_08609</name>
</gene>
<feature type="compositionally biased region" description="Polar residues" evidence="1">
    <location>
        <begin position="965"/>
        <end position="976"/>
    </location>
</feature>
<feature type="region of interest" description="Disordered" evidence="1">
    <location>
        <begin position="129"/>
        <end position="151"/>
    </location>
</feature>
<feature type="region of interest" description="Disordered" evidence="1">
    <location>
        <begin position="341"/>
        <end position="360"/>
    </location>
</feature>
<accession>A0A0F7ZSW0</accession>
<proteinExistence type="predicted"/>
<feature type="compositionally biased region" description="Polar residues" evidence="1">
    <location>
        <begin position="309"/>
        <end position="328"/>
    </location>
</feature>
<name>A0A0F7ZSW0_9HYPO</name>
<keyword evidence="4" id="KW-1185">Reference proteome</keyword>
<feature type="region of interest" description="Disordered" evidence="1">
    <location>
        <begin position="1"/>
        <end position="21"/>
    </location>
</feature>
<feature type="region of interest" description="Disordered" evidence="1">
    <location>
        <begin position="212"/>
        <end position="238"/>
    </location>
</feature>
<feature type="compositionally biased region" description="Polar residues" evidence="1">
    <location>
        <begin position="224"/>
        <end position="238"/>
    </location>
</feature>
<feature type="region of interest" description="Disordered" evidence="1">
    <location>
        <begin position="1057"/>
        <end position="1082"/>
    </location>
</feature>
<dbReference type="Pfam" id="PF08457">
    <property type="entry name" value="Sfi1"/>
    <property type="match status" value="1"/>
</dbReference>
<dbReference type="EMBL" id="KQ030554">
    <property type="protein sequence ID" value="KJZ72048.1"/>
    <property type="molecule type" value="Genomic_DNA"/>
</dbReference>
<dbReference type="OrthoDB" id="5215300at2759"/>
<protein>
    <recommendedName>
        <fullName evidence="2">Sfi1 spindle body domain-containing protein</fullName>
    </recommendedName>
</protein>
<feature type="region of interest" description="Disordered" evidence="1">
    <location>
        <begin position="932"/>
        <end position="978"/>
    </location>
</feature>
<organism evidence="3 4">
    <name type="scientific">Hirsutella minnesotensis 3608</name>
    <dbReference type="NCBI Taxonomy" id="1043627"/>
    <lineage>
        <taxon>Eukaryota</taxon>
        <taxon>Fungi</taxon>
        <taxon>Dikarya</taxon>
        <taxon>Ascomycota</taxon>
        <taxon>Pezizomycotina</taxon>
        <taxon>Sordariomycetes</taxon>
        <taxon>Hypocreomycetidae</taxon>
        <taxon>Hypocreales</taxon>
        <taxon>Ophiocordycipitaceae</taxon>
        <taxon>Hirsutella</taxon>
    </lineage>
</organism>
<evidence type="ECO:0000259" key="2">
    <source>
        <dbReference type="Pfam" id="PF08457"/>
    </source>
</evidence>
<evidence type="ECO:0000313" key="3">
    <source>
        <dbReference type="EMBL" id="KJZ72048.1"/>
    </source>
</evidence>
<feature type="compositionally biased region" description="Low complexity" evidence="1">
    <location>
        <begin position="129"/>
        <end position="142"/>
    </location>
</feature>
<dbReference type="InterPro" id="IPR013665">
    <property type="entry name" value="Sfi1_dom"/>
</dbReference>